<dbReference type="PANTHER" id="PTHR35758:SF2">
    <property type="entry name" value="TRANSMEMBRANE PROTEIN"/>
    <property type="match status" value="1"/>
</dbReference>
<organism evidence="2 3">
    <name type="scientific">Dioscorea cayennensis subsp. rotundata</name>
    <name type="common">White Guinea yam</name>
    <name type="synonym">Dioscorea rotundata</name>
    <dbReference type="NCBI Taxonomy" id="55577"/>
    <lineage>
        <taxon>Eukaryota</taxon>
        <taxon>Viridiplantae</taxon>
        <taxon>Streptophyta</taxon>
        <taxon>Embryophyta</taxon>
        <taxon>Tracheophyta</taxon>
        <taxon>Spermatophyta</taxon>
        <taxon>Magnoliopsida</taxon>
        <taxon>Liliopsida</taxon>
        <taxon>Dioscoreales</taxon>
        <taxon>Dioscoreaceae</taxon>
        <taxon>Dioscorea</taxon>
    </lineage>
</organism>
<feature type="transmembrane region" description="Helical" evidence="1">
    <location>
        <begin position="44"/>
        <end position="64"/>
    </location>
</feature>
<keyword evidence="1" id="KW-0472">Membrane</keyword>
<evidence type="ECO:0000256" key="1">
    <source>
        <dbReference type="SAM" id="Phobius"/>
    </source>
</evidence>
<dbReference type="GeneID" id="120282919"/>
<gene>
    <name evidence="3" type="primary">LOC120282919</name>
</gene>
<evidence type="ECO:0000313" key="2">
    <source>
        <dbReference type="Proteomes" id="UP001515500"/>
    </source>
</evidence>
<keyword evidence="2" id="KW-1185">Reference proteome</keyword>
<dbReference type="Proteomes" id="UP001515500">
    <property type="component" value="Chromosome 18"/>
</dbReference>
<keyword evidence="1" id="KW-1133">Transmembrane helix</keyword>
<name>A0AB40D026_DIOCR</name>
<protein>
    <submittedName>
        <fullName evidence="3">Uncharacterized protein LOC120282919</fullName>
    </submittedName>
</protein>
<dbReference type="AlphaFoldDB" id="A0AB40D026"/>
<proteinExistence type="predicted"/>
<dbReference type="RefSeq" id="XP_039145684.1">
    <property type="nucleotide sequence ID" value="XM_039289750.1"/>
</dbReference>
<keyword evidence="1" id="KW-0812">Transmembrane</keyword>
<reference evidence="3" key="1">
    <citation type="submission" date="2025-08" db="UniProtKB">
        <authorList>
            <consortium name="RefSeq"/>
        </authorList>
    </citation>
    <scope>IDENTIFICATION</scope>
</reference>
<dbReference type="PANTHER" id="PTHR35758">
    <property type="entry name" value="TRANSMEMBRANE PROTEIN"/>
    <property type="match status" value="1"/>
</dbReference>
<sequence>MENRSSSDLRLAAIVFALLALIRPSFNIGRRAQMLEDEDGSRSLVSWLPLLLVLVILGINVVQFTDKRFMKFDPYWIHRVGGSSLGIAALLLMLALILRCKASLGS</sequence>
<accession>A0AB40D026</accession>
<feature type="transmembrane region" description="Helical" evidence="1">
    <location>
        <begin position="76"/>
        <end position="98"/>
    </location>
</feature>
<evidence type="ECO:0000313" key="3">
    <source>
        <dbReference type="RefSeq" id="XP_039145684.1"/>
    </source>
</evidence>